<feature type="transmembrane region" description="Helical" evidence="5">
    <location>
        <begin position="6"/>
        <end position="26"/>
    </location>
</feature>
<dbReference type="RefSeq" id="WP_137328254.1">
    <property type="nucleotide sequence ID" value="NZ_CP040058.1"/>
</dbReference>
<evidence type="ECO:0000256" key="5">
    <source>
        <dbReference type="SAM" id="Phobius"/>
    </source>
</evidence>
<dbReference type="PANTHER" id="PTHR35529:SF2">
    <property type="entry name" value="SPORULATION PROTEIN YTAF-RELATED"/>
    <property type="match status" value="1"/>
</dbReference>
<dbReference type="PANTHER" id="PTHR35529">
    <property type="entry name" value="MANGANESE EFFLUX PUMP MNTP-RELATED"/>
    <property type="match status" value="1"/>
</dbReference>
<dbReference type="Proteomes" id="UP000298653">
    <property type="component" value="Chromosome"/>
</dbReference>
<dbReference type="InterPro" id="IPR003810">
    <property type="entry name" value="Mntp/YtaF"/>
</dbReference>
<keyword evidence="1" id="KW-1003">Cell membrane</keyword>
<dbReference type="EMBL" id="CP040058">
    <property type="protein sequence ID" value="QCP34758.1"/>
    <property type="molecule type" value="Genomic_DNA"/>
</dbReference>
<keyword evidence="3 5" id="KW-1133">Transmembrane helix</keyword>
<keyword evidence="2 5" id="KW-0812">Transmembrane</keyword>
<dbReference type="InterPro" id="IPR036259">
    <property type="entry name" value="MFS_trans_sf"/>
</dbReference>
<keyword evidence="4 5" id="KW-0472">Membrane</keyword>
<evidence type="ECO:0000256" key="3">
    <source>
        <dbReference type="ARBA" id="ARBA00022989"/>
    </source>
</evidence>
<dbReference type="AlphaFoldDB" id="A0A4P8IB02"/>
<dbReference type="KEGG" id="arf:AR1Y2_1304"/>
<dbReference type="SUPFAM" id="SSF103473">
    <property type="entry name" value="MFS general substrate transporter"/>
    <property type="match status" value="1"/>
</dbReference>
<organism evidence="6 7">
    <name type="scientific">Anaerostipes rhamnosivorans</name>
    <dbReference type="NCBI Taxonomy" id="1229621"/>
    <lineage>
        <taxon>Bacteria</taxon>
        <taxon>Bacillati</taxon>
        <taxon>Bacillota</taxon>
        <taxon>Clostridia</taxon>
        <taxon>Lachnospirales</taxon>
        <taxon>Lachnospiraceae</taxon>
        <taxon>Anaerostipes</taxon>
    </lineage>
</organism>
<evidence type="ECO:0000256" key="2">
    <source>
        <dbReference type="ARBA" id="ARBA00022692"/>
    </source>
</evidence>
<feature type="transmembrane region" description="Helical" evidence="5">
    <location>
        <begin position="144"/>
        <end position="164"/>
    </location>
</feature>
<evidence type="ECO:0000256" key="4">
    <source>
        <dbReference type="ARBA" id="ARBA00023136"/>
    </source>
</evidence>
<feature type="transmembrane region" description="Helical" evidence="5">
    <location>
        <begin position="176"/>
        <end position="194"/>
    </location>
</feature>
<keyword evidence="7" id="KW-1185">Reference proteome</keyword>
<proteinExistence type="predicted"/>
<name>A0A4P8IB02_9FIRM</name>
<sequence length="195" mass="21432">MHLLSIILFSISANIDAFFLGAAYGTKGCKYHILDNITISFLTSIGTFLSMFLGEWLVSILSISTANTFGCLIIIFLGVWMMMDYFFKKNVPDDLTEKEEKALSSPRTKWHSMPLASLIALSMALTLNNLGLGFGAGITGLNPFLTSILTFFFSLFFLTAGMAAGKKFLSDIFGKYAVLISGLLILILGIYELFI</sequence>
<gene>
    <name evidence="6" type="ORF">AR1Y2_1304</name>
</gene>
<reference evidence="6 7" key="1">
    <citation type="submission" date="2019-05" db="EMBL/GenBank/DDBJ databases">
        <title>Complete genome sequencing of Anaerostipes rhamnosivorans.</title>
        <authorList>
            <person name="Bui T.P.N."/>
            <person name="de Vos W.M."/>
        </authorList>
    </citation>
    <scope>NUCLEOTIDE SEQUENCE [LARGE SCALE GENOMIC DNA]</scope>
    <source>
        <strain evidence="6 7">1y2</strain>
    </source>
</reference>
<evidence type="ECO:0000313" key="6">
    <source>
        <dbReference type="EMBL" id="QCP34758.1"/>
    </source>
</evidence>
<protein>
    <submittedName>
        <fullName evidence="6">Integral membrane protein</fullName>
    </submittedName>
</protein>
<evidence type="ECO:0000313" key="7">
    <source>
        <dbReference type="Proteomes" id="UP000298653"/>
    </source>
</evidence>
<dbReference type="OrthoDB" id="1679205at2"/>
<feature type="transmembrane region" description="Helical" evidence="5">
    <location>
        <begin position="115"/>
        <end position="138"/>
    </location>
</feature>
<evidence type="ECO:0000256" key="1">
    <source>
        <dbReference type="ARBA" id="ARBA00022475"/>
    </source>
</evidence>
<accession>A0A4P8IB02</accession>
<feature type="transmembrane region" description="Helical" evidence="5">
    <location>
        <begin position="59"/>
        <end position="80"/>
    </location>
</feature>
<dbReference type="Pfam" id="PF02659">
    <property type="entry name" value="Mntp"/>
    <property type="match status" value="1"/>
</dbReference>
<feature type="transmembrane region" description="Helical" evidence="5">
    <location>
        <begin position="33"/>
        <end position="53"/>
    </location>
</feature>